<dbReference type="InterPro" id="IPR036249">
    <property type="entry name" value="Thioredoxin-like_sf"/>
</dbReference>
<dbReference type="InterPro" id="IPR013766">
    <property type="entry name" value="Thioredoxin_domain"/>
</dbReference>
<evidence type="ECO:0000313" key="7">
    <source>
        <dbReference type="Proteomes" id="UP000621516"/>
    </source>
</evidence>
<dbReference type="GO" id="GO:0016209">
    <property type="term" value="F:antioxidant activity"/>
    <property type="evidence" value="ECO:0007669"/>
    <property type="project" value="InterPro"/>
</dbReference>
<dbReference type="InterPro" id="IPR050553">
    <property type="entry name" value="Thioredoxin_ResA/DsbE_sf"/>
</dbReference>
<dbReference type="PROSITE" id="PS51352">
    <property type="entry name" value="THIOREDOXIN_2"/>
    <property type="match status" value="1"/>
</dbReference>
<dbReference type="Pfam" id="PF00578">
    <property type="entry name" value="AhpC-TSA"/>
    <property type="match status" value="1"/>
</dbReference>
<keyword evidence="2" id="KW-0201">Cytochrome c-type biogenesis</keyword>
<protein>
    <submittedName>
        <fullName evidence="6">TlpA family protein disulfide reductase</fullName>
    </submittedName>
</protein>
<gene>
    <name evidence="6" type="ORF">ICJ85_13010</name>
</gene>
<keyword evidence="3" id="KW-1015">Disulfide bond</keyword>
<dbReference type="EMBL" id="JACVXD010000008">
    <property type="protein sequence ID" value="MBD0824938.1"/>
    <property type="molecule type" value="Genomic_DNA"/>
</dbReference>
<organism evidence="6 7">
    <name type="scientific">Aestuariibaculum marinum</name>
    <dbReference type="NCBI Taxonomy" id="2683592"/>
    <lineage>
        <taxon>Bacteria</taxon>
        <taxon>Pseudomonadati</taxon>
        <taxon>Bacteroidota</taxon>
        <taxon>Flavobacteriia</taxon>
        <taxon>Flavobacteriales</taxon>
        <taxon>Flavobacteriaceae</taxon>
    </lineage>
</organism>
<evidence type="ECO:0000256" key="1">
    <source>
        <dbReference type="ARBA" id="ARBA00004196"/>
    </source>
</evidence>
<reference evidence="6 7" key="1">
    <citation type="journal article" date="2018" name="J. Microbiol.">
        <title>Aestuariibaculum marinum sp. nov., a marine bacterium isolated from seawater in South Korea.</title>
        <authorList>
            <person name="Choi J."/>
            <person name="Lee D."/>
            <person name="Jang J.H."/>
            <person name="Cha S."/>
            <person name="Seo T."/>
        </authorList>
    </citation>
    <scope>NUCLEOTIDE SEQUENCE [LARGE SCALE GENOMIC DNA]</scope>
    <source>
        <strain evidence="6 7">IP7</strain>
    </source>
</reference>
<name>A0A8J6UCH8_9FLAO</name>
<dbReference type="GO" id="GO:0030313">
    <property type="term" value="C:cell envelope"/>
    <property type="evidence" value="ECO:0007669"/>
    <property type="project" value="UniProtKB-SubCell"/>
</dbReference>
<dbReference type="PANTHER" id="PTHR42852:SF6">
    <property type="entry name" value="THIOL:DISULFIDE INTERCHANGE PROTEIN DSBE"/>
    <property type="match status" value="1"/>
</dbReference>
<dbReference type="Gene3D" id="3.40.30.10">
    <property type="entry name" value="Glutaredoxin"/>
    <property type="match status" value="1"/>
</dbReference>
<dbReference type="GO" id="GO:0016491">
    <property type="term" value="F:oxidoreductase activity"/>
    <property type="evidence" value="ECO:0007669"/>
    <property type="project" value="InterPro"/>
</dbReference>
<evidence type="ECO:0000256" key="3">
    <source>
        <dbReference type="ARBA" id="ARBA00023157"/>
    </source>
</evidence>
<feature type="domain" description="Thioredoxin" evidence="5">
    <location>
        <begin position="315"/>
        <end position="460"/>
    </location>
</feature>
<evidence type="ECO:0000259" key="5">
    <source>
        <dbReference type="PROSITE" id="PS51352"/>
    </source>
</evidence>
<keyword evidence="7" id="KW-1185">Reference proteome</keyword>
<dbReference type="AlphaFoldDB" id="A0A8J6UCH8"/>
<sequence>MKRISVIFILILLVACKTNTTVDYAILQGKIENKGELNKLTLTNNDRDFKYEIDIAEDGSFQDTLNIDSGVYTLSLDRRKYISVALFDGDHLIVKSDAENFADSLKFEGQGANENILLQSINSKMKDFDERRKNDYTLEEEAYKSLLLNQKSKLMSLLNASEVINHLFKEEQTRYINYWFIHNLQYYQSSHRYFAADPDFVVSNDFLEEAKHLDFQIEEDYRGSRYYNSLVNIEHRKIADSLVNVGFKSGGQARLEAATHFKSEYIRNDLLYQTIMGTLVFANKFSADYNSYLELTTNETQKTKVQEKYSQVKALEKGNPSPAFTNYENHSGGKTSLEDFKGKYVYIDVWATWCGPCKAEIPYLIEVEKKYHDNNNIAFVSISVDKEKDHDKWKTMVKEKGLGGVQLIADNVFNSDFIKAYQIMGIPQFILIDPEGNIVNRNAPRPSSSELLDVFAELNL</sequence>
<dbReference type="RefSeq" id="WP_188224232.1">
    <property type="nucleotide sequence ID" value="NZ_JACVXD010000008.1"/>
</dbReference>
<comment type="subcellular location">
    <subcellularLocation>
        <location evidence="1">Cell envelope</location>
    </subcellularLocation>
</comment>
<comment type="caution">
    <text evidence="6">The sequence shown here is derived from an EMBL/GenBank/DDBJ whole genome shotgun (WGS) entry which is preliminary data.</text>
</comment>
<accession>A0A8J6UCH8</accession>
<dbReference type="PANTHER" id="PTHR42852">
    <property type="entry name" value="THIOL:DISULFIDE INTERCHANGE PROTEIN DSBE"/>
    <property type="match status" value="1"/>
</dbReference>
<proteinExistence type="predicted"/>
<dbReference type="GO" id="GO:0017004">
    <property type="term" value="P:cytochrome complex assembly"/>
    <property type="evidence" value="ECO:0007669"/>
    <property type="project" value="UniProtKB-KW"/>
</dbReference>
<dbReference type="Proteomes" id="UP000621516">
    <property type="component" value="Unassembled WGS sequence"/>
</dbReference>
<evidence type="ECO:0000256" key="4">
    <source>
        <dbReference type="ARBA" id="ARBA00023284"/>
    </source>
</evidence>
<evidence type="ECO:0000313" key="6">
    <source>
        <dbReference type="EMBL" id="MBD0824938.1"/>
    </source>
</evidence>
<dbReference type="SUPFAM" id="SSF52833">
    <property type="entry name" value="Thioredoxin-like"/>
    <property type="match status" value="1"/>
</dbReference>
<keyword evidence="4" id="KW-0676">Redox-active center</keyword>
<evidence type="ECO:0000256" key="2">
    <source>
        <dbReference type="ARBA" id="ARBA00022748"/>
    </source>
</evidence>
<dbReference type="CDD" id="cd02966">
    <property type="entry name" value="TlpA_like_family"/>
    <property type="match status" value="1"/>
</dbReference>
<dbReference type="InterPro" id="IPR000866">
    <property type="entry name" value="AhpC/TSA"/>
</dbReference>
<dbReference type="PROSITE" id="PS51257">
    <property type="entry name" value="PROKAR_LIPOPROTEIN"/>
    <property type="match status" value="1"/>
</dbReference>